<dbReference type="SUPFAM" id="SSF56801">
    <property type="entry name" value="Acetyl-CoA synthetase-like"/>
    <property type="match status" value="1"/>
</dbReference>
<accession>A0A6J6ZFR7</accession>
<evidence type="ECO:0000313" key="1">
    <source>
        <dbReference type="EMBL" id="CAB4816227.1"/>
    </source>
</evidence>
<dbReference type="EMBL" id="CAFABA010000009">
    <property type="protein sequence ID" value="CAB4816227.1"/>
    <property type="molecule type" value="Genomic_DNA"/>
</dbReference>
<reference evidence="1" key="1">
    <citation type="submission" date="2020-05" db="EMBL/GenBank/DDBJ databases">
        <authorList>
            <person name="Chiriac C."/>
            <person name="Salcher M."/>
            <person name="Ghai R."/>
            <person name="Kavagutti S V."/>
        </authorList>
    </citation>
    <scope>NUCLEOTIDE SEQUENCE</scope>
</reference>
<dbReference type="InterPro" id="IPR042099">
    <property type="entry name" value="ANL_N_sf"/>
</dbReference>
<sequence>MAIEPLDRTELAGILDPREVGGMLRMSSFDCVVPLTPDDQRAVASITASALASLGLNRSDRVVVAASNDAAPLAEAASLVSAAVAHVEPQGRVRLLRTLHLLGTTVLVMTPCGAEHLVDRANDLGYRPDRLGIRLLLTIGEIPSEGSLDRLADAFGAEVAEIHIDPVTGAAVSSTPRGALTQVHVGAQYSLSPLGDTGAYEIIVAPSWTEALYDRPVRTGMVTWSLDGPPRHTIGSHVLVRGRWVPLPLFDEVLRAHPEVVSWRLRVSRPGLLDHAVLEIVCDTDAHATGAAVHDRLARSAASITPIAVDVILRGPSAGIFNSVLDDVRGHHLAIDRADFLAAHRVPNV</sequence>
<dbReference type="AlphaFoldDB" id="A0A6J6ZFR7"/>
<protein>
    <submittedName>
        <fullName evidence="1">Unannotated protein</fullName>
    </submittedName>
</protein>
<dbReference type="Gene3D" id="3.40.50.12780">
    <property type="entry name" value="N-terminal domain of ligase-like"/>
    <property type="match status" value="1"/>
</dbReference>
<proteinExistence type="predicted"/>
<name>A0A6J6ZFR7_9ZZZZ</name>
<organism evidence="1">
    <name type="scientific">freshwater metagenome</name>
    <dbReference type="NCBI Taxonomy" id="449393"/>
    <lineage>
        <taxon>unclassified sequences</taxon>
        <taxon>metagenomes</taxon>
        <taxon>ecological metagenomes</taxon>
    </lineage>
</organism>
<gene>
    <name evidence="1" type="ORF">UFOPK3139_00371</name>
</gene>